<protein>
    <recommendedName>
        <fullName evidence="5">Protein DP71L</fullName>
    </recommendedName>
    <alternativeName>
        <fullName evidence="12">MyD116 homolog</fullName>
    </alternativeName>
</protein>
<name>A0A6P8SHL8_GEOSA</name>
<evidence type="ECO:0000256" key="4">
    <source>
        <dbReference type="ARBA" id="ARBA00011204"/>
    </source>
</evidence>
<feature type="region of interest" description="Disordered" evidence="13">
    <location>
        <begin position="192"/>
        <end position="248"/>
    </location>
</feature>
<dbReference type="GeneID" id="117368504"/>
<comment type="subunit">
    <text evidence="4">Interacts (via C-terminus) with host PPP1CB.</text>
</comment>
<evidence type="ECO:0000256" key="5">
    <source>
        <dbReference type="ARBA" id="ARBA00019072"/>
    </source>
</evidence>
<evidence type="ECO:0000256" key="11">
    <source>
        <dbReference type="ARBA" id="ARBA00023280"/>
    </source>
</evidence>
<evidence type="ECO:0000256" key="9">
    <source>
        <dbReference type="ARBA" id="ARBA00022921"/>
    </source>
</evidence>
<dbReference type="PANTHER" id="PTHR16489">
    <property type="entry name" value="GH11727P"/>
    <property type="match status" value="1"/>
</dbReference>
<evidence type="ECO:0000259" key="14">
    <source>
        <dbReference type="Pfam" id="PF10488"/>
    </source>
</evidence>
<evidence type="ECO:0000313" key="15">
    <source>
        <dbReference type="Proteomes" id="UP000515159"/>
    </source>
</evidence>
<dbReference type="InterPro" id="IPR051254">
    <property type="entry name" value="PPP1R15"/>
</dbReference>
<dbReference type="GO" id="GO:0005783">
    <property type="term" value="C:endoplasmic reticulum"/>
    <property type="evidence" value="ECO:0007669"/>
    <property type="project" value="TreeGrafter"/>
</dbReference>
<evidence type="ECO:0000256" key="12">
    <source>
        <dbReference type="ARBA" id="ARBA00031298"/>
    </source>
</evidence>
<evidence type="ECO:0000313" key="16">
    <source>
        <dbReference type="RefSeq" id="XP_033818129.1"/>
    </source>
</evidence>
<accession>A0A6P8SHL8</accession>
<comment type="similarity">
    <text evidence="2">Belongs to the asfivirus DP71L family.</text>
</comment>
<comment type="function">
    <text evidence="1">Interacts with the host phosphatase PP1 catalytic subunit (PPP1CB) and recruits it to dephosphorylate EIF2S1/eIF2alpha and therefore restores the host translation that has been shut-down by the host. Also inhibits the EIF2S1/eIF2alpha-ATF4-DDIT3/CHOP pathway.</text>
</comment>
<dbReference type="Proteomes" id="UP000515159">
    <property type="component" value="Chromosome 10"/>
</dbReference>
<sequence length="438" mass="49277">MIVDLTISGLGSPLRNFSSHLAATQVDRGYRMEHMENGSSLHWVTFPVALGEQVGVITILKMLWSLLRKPMHFWSALTHKWLIKVLRMCPSFCWPGLAEWGRNQKEWPNNHHSLFSSSVDPEDSLEERGFSTPEIITDMLTPHSHSLSGGEGGREHPEGRNPSAEGEGLIMEPKVQLCTNPTILSIICAPAEEEDDESDWSSESEDDQPLSSKDEASDSAIEIDRASLGSAPSNTESTWSDEEDSIDSWDLDDENRTLWDAFCKNSDPYNPLSFSSLLESQVVSLATEAQEAHQGGTRTSDHCSLAIITALHDPDTREPPTEETKKQQKSPGSSCSIKKVCFSPTVVVRQMTTWSFAHRMARRGPWEEMARDRCRFQKRVMEVEATIGWCLKPEHRETIWARRKKAMPNWGKVCQTLTTSLEEREQRCGSRSADPPKP</sequence>
<keyword evidence="8" id="KW-1114">Inhibition of host interferon signaling pathway by virus</keyword>
<keyword evidence="15" id="KW-1185">Reference proteome</keyword>
<feature type="compositionally biased region" description="Basic and acidic residues" evidence="13">
    <location>
        <begin position="312"/>
        <end position="326"/>
    </location>
</feature>
<dbReference type="AlphaFoldDB" id="A0A6P8SHL8"/>
<keyword evidence="11" id="KW-0899">Viral immunoevasion</keyword>
<feature type="domain" description="Protein phosphatase 1 regulatory subunit 15A/B C-terminal" evidence="14">
    <location>
        <begin position="207"/>
        <end position="402"/>
    </location>
</feature>
<evidence type="ECO:0000256" key="2">
    <source>
        <dbReference type="ARBA" id="ARBA00007512"/>
    </source>
</evidence>
<evidence type="ECO:0000256" key="1">
    <source>
        <dbReference type="ARBA" id="ARBA00003756"/>
    </source>
</evidence>
<dbReference type="InParanoid" id="A0A6P8SHL8"/>
<evidence type="ECO:0000256" key="13">
    <source>
        <dbReference type="SAM" id="MobiDB-lite"/>
    </source>
</evidence>
<dbReference type="Pfam" id="PF10488">
    <property type="entry name" value="PP1c_bdg"/>
    <property type="match status" value="1"/>
</dbReference>
<dbReference type="GO" id="GO:0051246">
    <property type="term" value="P:regulation of protein metabolic process"/>
    <property type="evidence" value="ECO:0007669"/>
    <property type="project" value="UniProtKB-ARBA"/>
</dbReference>
<feature type="region of interest" description="Disordered" evidence="13">
    <location>
        <begin position="139"/>
        <end position="166"/>
    </location>
</feature>
<dbReference type="KEGG" id="gsh:117368504"/>
<dbReference type="InterPro" id="IPR019523">
    <property type="entry name" value="Prot_Pase1_reg-su15A/B_C"/>
</dbReference>
<evidence type="ECO:0000256" key="7">
    <source>
        <dbReference type="ARBA" id="ARBA00022632"/>
    </source>
</evidence>
<dbReference type="GO" id="GO:0019888">
    <property type="term" value="F:protein phosphatase regulator activity"/>
    <property type="evidence" value="ECO:0007669"/>
    <property type="project" value="TreeGrafter"/>
</dbReference>
<dbReference type="GO" id="GO:0000164">
    <property type="term" value="C:protein phosphatase type 1 complex"/>
    <property type="evidence" value="ECO:0007669"/>
    <property type="project" value="TreeGrafter"/>
</dbReference>
<evidence type="ECO:0000256" key="6">
    <source>
        <dbReference type="ARBA" id="ARBA00022581"/>
    </source>
</evidence>
<comment type="similarity">
    <text evidence="3">Belongs to the PPP1R15 family.</text>
</comment>
<evidence type="ECO:0000256" key="8">
    <source>
        <dbReference type="ARBA" id="ARBA00022830"/>
    </source>
</evidence>
<feature type="region of interest" description="Disordered" evidence="13">
    <location>
        <begin position="312"/>
        <end position="335"/>
    </location>
</feature>
<evidence type="ECO:0000256" key="3">
    <source>
        <dbReference type="ARBA" id="ARBA00010161"/>
    </source>
</evidence>
<gene>
    <name evidence="16" type="primary">LOC117368504</name>
</gene>
<feature type="compositionally biased region" description="Acidic residues" evidence="13">
    <location>
        <begin position="192"/>
        <end position="208"/>
    </location>
</feature>
<keyword evidence="6" id="KW-0945">Host-virus interaction</keyword>
<keyword evidence="10" id="KW-0922">Interferon antiviral system evasion</keyword>
<dbReference type="GO" id="GO:0034976">
    <property type="term" value="P:response to endoplasmic reticulum stress"/>
    <property type="evidence" value="ECO:0007669"/>
    <property type="project" value="TreeGrafter"/>
</dbReference>
<dbReference type="RefSeq" id="XP_033818129.1">
    <property type="nucleotide sequence ID" value="XM_033962238.1"/>
</dbReference>
<keyword evidence="9" id="KW-0426">Late protein</keyword>
<dbReference type="PANTHER" id="PTHR16489:SF12">
    <property type="entry name" value="GH11727P"/>
    <property type="match status" value="1"/>
</dbReference>
<evidence type="ECO:0000256" key="10">
    <source>
        <dbReference type="ARBA" id="ARBA00023258"/>
    </source>
</evidence>
<organism evidence="15 16">
    <name type="scientific">Geotrypetes seraphini</name>
    <name type="common">Gaboon caecilian</name>
    <name type="synonym">Caecilia seraphini</name>
    <dbReference type="NCBI Taxonomy" id="260995"/>
    <lineage>
        <taxon>Eukaryota</taxon>
        <taxon>Metazoa</taxon>
        <taxon>Chordata</taxon>
        <taxon>Craniata</taxon>
        <taxon>Vertebrata</taxon>
        <taxon>Euteleostomi</taxon>
        <taxon>Amphibia</taxon>
        <taxon>Gymnophiona</taxon>
        <taxon>Geotrypetes</taxon>
    </lineage>
</organism>
<dbReference type="OrthoDB" id="5976067at2759"/>
<reference evidence="16" key="1">
    <citation type="submission" date="2025-08" db="UniProtKB">
        <authorList>
            <consortium name="RefSeq"/>
        </authorList>
    </citation>
    <scope>IDENTIFICATION</scope>
</reference>
<feature type="compositionally biased region" description="Acidic residues" evidence="13">
    <location>
        <begin position="239"/>
        <end position="248"/>
    </location>
</feature>
<keyword evidence="7" id="KW-1090">Inhibition of host innate immune response by virus</keyword>
<proteinExistence type="inferred from homology"/>